<feature type="domain" description="G-protein coupled receptors family 1 profile" evidence="12">
    <location>
        <begin position="37"/>
        <end position="145"/>
    </location>
</feature>
<evidence type="ECO:0000313" key="13">
    <source>
        <dbReference type="EMBL" id="OCT72850.1"/>
    </source>
</evidence>
<evidence type="ECO:0000256" key="4">
    <source>
        <dbReference type="ARBA" id="ARBA00022725"/>
    </source>
</evidence>
<protein>
    <recommendedName>
        <fullName evidence="12">G-protein coupled receptors family 1 profile domain-containing protein</fullName>
    </recommendedName>
</protein>
<dbReference type="InterPro" id="IPR050516">
    <property type="entry name" value="Olfactory_GPCR"/>
</dbReference>
<keyword evidence="6 10" id="KW-0297">G-protein coupled receptor</keyword>
<keyword evidence="8 10" id="KW-0675">Receptor</keyword>
<dbReference type="OMA" id="ATLANCR"/>
<evidence type="ECO:0000256" key="5">
    <source>
        <dbReference type="ARBA" id="ARBA00022989"/>
    </source>
</evidence>
<evidence type="ECO:0000256" key="7">
    <source>
        <dbReference type="ARBA" id="ARBA00023136"/>
    </source>
</evidence>
<evidence type="ECO:0000256" key="1">
    <source>
        <dbReference type="ARBA" id="ARBA00004651"/>
    </source>
</evidence>
<evidence type="ECO:0000256" key="9">
    <source>
        <dbReference type="ARBA" id="ARBA00023224"/>
    </source>
</evidence>
<keyword evidence="4" id="KW-0716">Sensory transduction</keyword>
<evidence type="ECO:0000256" key="10">
    <source>
        <dbReference type="RuleBase" id="RU000688"/>
    </source>
</evidence>
<keyword evidence="3 10" id="KW-0812">Transmembrane</keyword>
<comment type="similarity">
    <text evidence="10">Belongs to the G-protein coupled receptor 1 family.</text>
</comment>
<evidence type="ECO:0000313" key="14">
    <source>
        <dbReference type="Proteomes" id="UP000694892"/>
    </source>
</evidence>
<dbReference type="InterPro" id="IPR000276">
    <property type="entry name" value="GPCR_Rhodpsn"/>
</dbReference>
<dbReference type="InterPro" id="IPR000725">
    <property type="entry name" value="Olfact_rcpt"/>
</dbReference>
<dbReference type="PRINTS" id="PR00237">
    <property type="entry name" value="GPCRRHODOPSN"/>
</dbReference>
<dbReference type="Pfam" id="PF13853">
    <property type="entry name" value="7tm_4"/>
    <property type="match status" value="1"/>
</dbReference>
<gene>
    <name evidence="13" type="ORF">XELAEV_18035829mg</name>
</gene>
<evidence type="ECO:0000256" key="2">
    <source>
        <dbReference type="ARBA" id="ARBA00022475"/>
    </source>
</evidence>
<feature type="transmembrane region" description="Helical" evidence="11">
    <location>
        <begin position="21"/>
        <end position="45"/>
    </location>
</feature>
<keyword evidence="5 11" id="KW-1133">Transmembrane helix</keyword>
<feature type="transmembrane region" description="Helical" evidence="11">
    <location>
        <begin position="57"/>
        <end position="82"/>
    </location>
</feature>
<dbReference type="GO" id="GO:0004984">
    <property type="term" value="F:olfactory receptor activity"/>
    <property type="evidence" value="ECO:0007669"/>
    <property type="project" value="InterPro"/>
</dbReference>
<dbReference type="AlphaFoldDB" id="A0A974CGC6"/>
<keyword evidence="4" id="KW-0552">Olfaction</keyword>
<keyword evidence="9 10" id="KW-0807">Transducer</keyword>
<evidence type="ECO:0000256" key="8">
    <source>
        <dbReference type="ARBA" id="ARBA00023170"/>
    </source>
</evidence>
<dbReference type="GO" id="GO:0005886">
    <property type="term" value="C:plasma membrane"/>
    <property type="evidence" value="ECO:0007669"/>
    <property type="project" value="UniProtKB-SubCell"/>
</dbReference>
<dbReference type="PRINTS" id="PR00245">
    <property type="entry name" value="OLFACTORYR"/>
</dbReference>
<evidence type="ECO:0000259" key="12">
    <source>
        <dbReference type="PROSITE" id="PS50262"/>
    </source>
</evidence>
<dbReference type="EMBL" id="CM004478">
    <property type="protein sequence ID" value="OCT72850.1"/>
    <property type="molecule type" value="Genomic_DNA"/>
</dbReference>
<dbReference type="GO" id="GO:0004930">
    <property type="term" value="F:G protein-coupled receptor activity"/>
    <property type="evidence" value="ECO:0007669"/>
    <property type="project" value="UniProtKB-KW"/>
</dbReference>
<accession>A0A974CGC6</accession>
<dbReference type="PROSITE" id="PS50262">
    <property type="entry name" value="G_PROTEIN_RECEP_F1_2"/>
    <property type="match status" value="1"/>
</dbReference>
<evidence type="ECO:0000256" key="11">
    <source>
        <dbReference type="SAM" id="Phobius"/>
    </source>
</evidence>
<keyword evidence="7 11" id="KW-0472">Membrane</keyword>
<dbReference type="FunFam" id="1.20.1070.10:FF:000410">
    <property type="entry name" value="Olfactory receptor 1348"/>
    <property type="match status" value="1"/>
</dbReference>
<comment type="subcellular location">
    <subcellularLocation>
        <location evidence="1">Cell membrane</location>
        <topology evidence="1">Multi-pass membrane protein</topology>
    </subcellularLocation>
</comment>
<dbReference type="PROSITE" id="PS00237">
    <property type="entry name" value="G_PROTEIN_RECEP_F1_1"/>
    <property type="match status" value="1"/>
</dbReference>
<sequence length="186" mass="21070">MAVKNQFLGDFILLGFSEEKVLLSFLMAAVYTMILMGNVAIFSIIRIDCHLQAPMYFFLSYLSILDICYSTVTLPSMLFNSITGSRRISFHRCFIQLYFFVSLGGTECLLLAAMAYDRYVAICKPLHYSTIMNRKLCFHLVAGSWNSVPHTVMTSQLYFCEISELAIVTVSELAMSLWVATLANCR</sequence>
<evidence type="ECO:0000256" key="3">
    <source>
        <dbReference type="ARBA" id="ARBA00022692"/>
    </source>
</evidence>
<organism evidence="13 14">
    <name type="scientific">Xenopus laevis</name>
    <name type="common">African clawed frog</name>
    <dbReference type="NCBI Taxonomy" id="8355"/>
    <lineage>
        <taxon>Eukaryota</taxon>
        <taxon>Metazoa</taxon>
        <taxon>Chordata</taxon>
        <taxon>Craniata</taxon>
        <taxon>Vertebrata</taxon>
        <taxon>Euteleostomi</taxon>
        <taxon>Amphibia</taxon>
        <taxon>Batrachia</taxon>
        <taxon>Anura</taxon>
        <taxon>Pipoidea</taxon>
        <taxon>Pipidae</taxon>
        <taxon>Xenopodinae</taxon>
        <taxon>Xenopus</taxon>
        <taxon>Xenopus</taxon>
    </lineage>
</organism>
<dbReference type="Proteomes" id="UP000694892">
    <property type="component" value="Chromosome 7L"/>
</dbReference>
<dbReference type="InterPro" id="IPR017452">
    <property type="entry name" value="GPCR_Rhodpsn_7TM"/>
</dbReference>
<reference evidence="14" key="1">
    <citation type="journal article" date="2016" name="Nature">
        <title>Genome evolution in the allotetraploid frog Xenopus laevis.</title>
        <authorList>
            <person name="Session A.M."/>
            <person name="Uno Y."/>
            <person name="Kwon T."/>
            <person name="Chapman J.A."/>
            <person name="Toyoda A."/>
            <person name="Takahashi S."/>
            <person name="Fukui A."/>
            <person name="Hikosaka A."/>
            <person name="Suzuki A."/>
            <person name="Kondo M."/>
            <person name="van Heeringen S.J."/>
            <person name="Quigley I."/>
            <person name="Heinz S."/>
            <person name="Ogino H."/>
            <person name="Ochi H."/>
            <person name="Hellsten U."/>
            <person name="Lyons J.B."/>
            <person name="Simakov O."/>
            <person name="Putnam N."/>
            <person name="Stites J."/>
            <person name="Kuroki Y."/>
            <person name="Tanaka T."/>
            <person name="Michiue T."/>
            <person name="Watanabe M."/>
            <person name="Bogdanovic O."/>
            <person name="Lister R."/>
            <person name="Georgiou G."/>
            <person name="Paranjpe S.S."/>
            <person name="van Kruijsbergen I."/>
            <person name="Shu S."/>
            <person name="Carlson J."/>
            <person name="Kinoshita T."/>
            <person name="Ohta Y."/>
            <person name="Mawaribuchi S."/>
            <person name="Jenkins J."/>
            <person name="Grimwood J."/>
            <person name="Schmutz J."/>
            <person name="Mitros T."/>
            <person name="Mozaffari S.V."/>
            <person name="Suzuki Y."/>
            <person name="Haramoto Y."/>
            <person name="Yamamoto T.S."/>
            <person name="Takagi C."/>
            <person name="Heald R."/>
            <person name="Miller K."/>
            <person name="Haudenschild C."/>
            <person name="Kitzman J."/>
            <person name="Nakayama T."/>
            <person name="Izutsu Y."/>
            <person name="Robert J."/>
            <person name="Fortriede J."/>
            <person name="Burns K."/>
            <person name="Lotay V."/>
            <person name="Karimi K."/>
            <person name="Yasuoka Y."/>
            <person name="Dichmann D.S."/>
            <person name="Flajnik M.F."/>
            <person name="Houston D.W."/>
            <person name="Shendure J."/>
            <person name="DuPasquier L."/>
            <person name="Vize P.D."/>
            <person name="Zorn A.M."/>
            <person name="Ito M."/>
            <person name="Marcotte E.M."/>
            <person name="Wallingford J.B."/>
            <person name="Ito Y."/>
            <person name="Asashima M."/>
            <person name="Ueno N."/>
            <person name="Matsuda Y."/>
            <person name="Veenstra G.J."/>
            <person name="Fujiyama A."/>
            <person name="Harland R.M."/>
            <person name="Taira M."/>
            <person name="Rokhsar D.S."/>
        </authorList>
    </citation>
    <scope>NUCLEOTIDE SEQUENCE [LARGE SCALE GENOMIC DNA]</scope>
    <source>
        <strain evidence="14">J</strain>
    </source>
</reference>
<keyword evidence="2" id="KW-1003">Cell membrane</keyword>
<proteinExistence type="inferred from homology"/>
<name>A0A974CGC6_XENLA</name>
<dbReference type="SUPFAM" id="SSF81321">
    <property type="entry name" value="Family A G protein-coupled receptor-like"/>
    <property type="match status" value="1"/>
</dbReference>
<evidence type="ECO:0000256" key="6">
    <source>
        <dbReference type="ARBA" id="ARBA00023040"/>
    </source>
</evidence>
<dbReference type="Gene3D" id="1.20.1070.10">
    <property type="entry name" value="Rhodopsin 7-helix transmembrane proteins"/>
    <property type="match status" value="1"/>
</dbReference>
<feature type="transmembrane region" description="Helical" evidence="11">
    <location>
        <begin position="94"/>
        <end position="116"/>
    </location>
</feature>
<dbReference type="PANTHER" id="PTHR26452">
    <property type="entry name" value="OLFACTORY RECEPTOR"/>
    <property type="match status" value="1"/>
</dbReference>